<feature type="region of interest" description="Disordered" evidence="1">
    <location>
        <begin position="558"/>
        <end position="582"/>
    </location>
</feature>
<dbReference type="EMBL" id="KB320545">
    <property type="protein sequence ID" value="ELW69144.1"/>
    <property type="molecule type" value="Genomic_DNA"/>
</dbReference>
<reference evidence="4" key="2">
    <citation type="journal article" date="2013" name="Nat. Commun.">
        <title>Genome of the Chinese tree shrew.</title>
        <authorList>
            <person name="Fan Y."/>
            <person name="Huang Z.Y."/>
            <person name="Cao C.C."/>
            <person name="Chen C.S."/>
            <person name="Chen Y.X."/>
            <person name="Fan D.D."/>
            <person name="He J."/>
            <person name="Hou H.L."/>
            <person name="Hu L."/>
            <person name="Hu X.T."/>
            <person name="Jiang X.T."/>
            <person name="Lai R."/>
            <person name="Lang Y.S."/>
            <person name="Liang B."/>
            <person name="Liao S.G."/>
            <person name="Mu D."/>
            <person name="Ma Y.Y."/>
            <person name="Niu Y.Y."/>
            <person name="Sun X.Q."/>
            <person name="Xia J.Q."/>
            <person name="Xiao J."/>
            <person name="Xiong Z.Q."/>
            <person name="Xu L."/>
            <person name="Yang L."/>
            <person name="Zhang Y."/>
            <person name="Zhao W."/>
            <person name="Zhao X.D."/>
            <person name="Zheng Y.T."/>
            <person name="Zhou J.M."/>
            <person name="Zhu Y.B."/>
            <person name="Zhang G.J."/>
            <person name="Wang J."/>
            <person name="Yao Y.G."/>
        </authorList>
    </citation>
    <scope>NUCLEOTIDE SEQUENCE [LARGE SCALE GENOMIC DNA]</scope>
</reference>
<keyword evidence="2" id="KW-0812">Transmembrane</keyword>
<feature type="transmembrane region" description="Helical" evidence="2">
    <location>
        <begin position="201"/>
        <end position="221"/>
    </location>
</feature>
<gene>
    <name evidence="3" type="ORF">TREES_T100006309</name>
</gene>
<dbReference type="InParanoid" id="L9L314"/>
<feature type="transmembrane region" description="Helical" evidence="2">
    <location>
        <begin position="338"/>
        <end position="358"/>
    </location>
</feature>
<dbReference type="AlphaFoldDB" id="L9L314"/>
<feature type="transmembrane region" description="Helical" evidence="2">
    <location>
        <begin position="293"/>
        <end position="318"/>
    </location>
</feature>
<keyword evidence="2" id="KW-1133">Transmembrane helix</keyword>
<accession>L9L314</accession>
<proteinExistence type="predicted"/>
<evidence type="ECO:0000313" key="3">
    <source>
        <dbReference type="EMBL" id="ELW69144.1"/>
    </source>
</evidence>
<keyword evidence="4" id="KW-1185">Reference proteome</keyword>
<sequence length="677" mass="72958">MSLQLFSITPKTLYLLSTVARSVAKSLCQLSTIAGLVSKSLCQLSTVAGSVSKILCQLSTVAGSVSKHLLHLSVVALKVFKSLLQLSAAAGSVSKSLLQVSAAAGSVSKNLQFSAAAGSVSKSLLQVSAAAGSVSKNLQFSAAAGSVSKSLLQVSAAVGSVSKSLKFSAAAGSQKYSRLSLLSINWWLLHEAKKISRQVSLVLNLSSLVLIGLISLGQPWIHFQVPLTSSWDPAGFQTIPITTILFVRCPDISCMHEYDQNAWTSIVLSILFYLLQAHEYLQEGMTYQLGRSFYLAWTGVFLFLMTGTSIVLSILFYLLQAHEYLQEGMTYQLGRSFYLAWTGVFLFLMTGLLSYLNYMNFWSIWLTSDKACLLVEEYSSRNRRYSPPQRQSGISDTGACSGRLAAEPAPGRRGPWSGAHYKVRRAAAPARLAAVGVRVSECVLSPLAFSLRRRFGMAQGVSGDARGRAGTVKSPWTESAFAGAGQATLAKLRVLHRDGGGFFRRRCPAAERARSVRRPAVVWAAPFLLRTSHVFAILPVAGRRQRVCQRVPSEVFRFGPGSSSSVQPPTPPPAPREPSDNRCALGAEQATRSGVPGMVPSGPSRFLPSSGSYSACTAPWPLWIVMQSPDELMVTSRASPVSELPGAALAVRLTRDAIEYHSEALRGSCRGPFPPHR</sequence>
<protein>
    <submittedName>
        <fullName evidence="3">Uncharacterized protein</fullName>
    </submittedName>
</protein>
<reference evidence="4" key="1">
    <citation type="submission" date="2012-07" db="EMBL/GenBank/DDBJ databases">
        <title>Genome of the Chinese tree shrew, a rising model animal genetically related to primates.</title>
        <authorList>
            <person name="Zhang G."/>
            <person name="Fan Y."/>
            <person name="Yao Y."/>
            <person name="Huang Z."/>
        </authorList>
    </citation>
    <scope>NUCLEOTIDE SEQUENCE [LARGE SCALE GENOMIC DNA]</scope>
</reference>
<name>L9L314_TUPCH</name>
<dbReference type="Proteomes" id="UP000011518">
    <property type="component" value="Unassembled WGS sequence"/>
</dbReference>
<evidence type="ECO:0000313" key="4">
    <source>
        <dbReference type="Proteomes" id="UP000011518"/>
    </source>
</evidence>
<evidence type="ECO:0000256" key="1">
    <source>
        <dbReference type="SAM" id="MobiDB-lite"/>
    </source>
</evidence>
<evidence type="ECO:0000256" key="2">
    <source>
        <dbReference type="SAM" id="Phobius"/>
    </source>
</evidence>
<organism evidence="3 4">
    <name type="scientific">Tupaia chinensis</name>
    <name type="common">Chinese tree shrew</name>
    <name type="synonym">Tupaia belangeri chinensis</name>
    <dbReference type="NCBI Taxonomy" id="246437"/>
    <lineage>
        <taxon>Eukaryota</taxon>
        <taxon>Metazoa</taxon>
        <taxon>Chordata</taxon>
        <taxon>Craniata</taxon>
        <taxon>Vertebrata</taxon>
        <taxon>Euteleostomi</taxon>
        <taxon>Mammalia</taxon>
        <taxon>Eutheria</taxon>
        <taxon>Euarchontoglires</taxon>
        <taxon>Scandentia</taxon>
        <taxon>Tupaiidae</taxon>
        <taxon>Tupaia</taxon>
    </lineage>
</organism>
<keyword evidence="2" id="KW-0472">Membrane</keyword>